<keyword evidence="9" id="KW-1185">Reference proteome</keyword>
<dbReference type="InterPro" id="IPR010290">
    <property type="entry name" value="TM_effector"/>
</dbReference>
<feature type="transmembrane region" description="Helical" evidence="7">
    <location>
        <begin position="399"/>
        <end position="418"/>
    </location>
</feature>
<dbReference type="InterPro" id="IPR036259">
    <property type="entry name" value="MFS_trans_sf"/>
</dbReference>
<sequence>MTGTTEGARAGAGAPAYAGRRAGAGAGVFWRYWTASTVSRIGDQVNAVALPLVAVVTLHASALDVGLITGAGYAAWLLIGLPAGVLVQRLPPRGTQVAMDLVRAPAVASVPLAAALGELRLPHLVVVALVVGLAGVVFDVGISTVLPSIVAKEELTARNSLLSGSSAATELAGPSLGGVLVQFVGGATAILLDAVSYLVSAALLSTVPPVKRSAAPSAAGAGMREQIREGWRYVTRHRVLRPAATFAAAVNFVSGGLMTLTPLFLVRTLDAPAAAVGALMATGGLGSLIGAALTPRVVSRLGGGRALCWAAATSAAFSLLLPAAGSGWGTLVFAVGNAGFSAGVVVTSIVARTHRQTRTPPELLPRVMATVRFVSWGAIPVGALAAGAAASAWGPRTALLLLALSSAAGPAILLASPIRRMRELL</sequence>
<keyword evidence="2" id="KW-0813">Transport</keyword>
<organism evidence="8 9">
    <name type="scientific">Kitasatospora putterlickiae</name>
    <dbReference type="NCBI Taxonomy" id="221725"/>
    <lineage>
        <taxon>Bacteria</taxon>
        <taxon>Bacillati</taxon>
        <taxon>Actinomycetota</taxon>
        <taxon>Actinomycetes</taxon>
        <taxon>Kitasatosporales</taxon>
        <taxon>Streptomycetaceae</taxon>
        <taxon>Kitasatospora</taxon>
    </lineage>
</organism>
<evidence type="ECO:0000256" key="6">
    <source>
        <dbReference type="ARBA" id="ARBA00023136"/>
    </source>
</evidence>
<dbReference type="PANTHER" id="PTHR23513:SF6">
    <property type="entry name" value="MAJOR FACILITATOR SUPERFAMILY ASSOCIATED DOMAIN-CONTAINING PROTEIN"/>
    <property type="match status" value="1"/>
</dbReference>
<keyword evidence="6 7" id="KW-0472">Membrane</keyword>
<evidence type="ECO:0000256" key="3">
    <source>
        <dbReference type="ARBA" id="ARBA00022475"/>
    </source>
</evidence>
<feature type="transmembrane region" description="Helical" evidence="7">
    <location>
        <begin position="243"/>
        <end position="265"/>
    </location>
</feature>
<feature type="transmembrane region" description="Helical" evidence="7">
    <location>
        <begin position="124"/>
        <end position="146"/>
    </location>
</feature>
<dbReference type="Proteomes" id="UP001499863">
    <property type="component" value="Unassembled WGS sequence"/>
</dbReference>
<feature type="transmembrane region" description="Helical" evidence="7">
    <location>
        <begin position="65"/>
        <end position="87"/>
    </location>
</feature>
<feature type="transmembrane region" description="Helical" evidence="7">
    <location>
        <begin position="331"/>
        <end position="352"/>
    </location>
</feature>
<feature type="transmembrane region" description="Helical" evidence="7">
    <location>
        <begin position="271"/>
        <end position="294"/>
    </location>
</feature>
<dbReference type="RefSeq" id="WP_344330979.1">
    <property type="nucleotide sequence ID" value="NZ_BAAAKJ010000088.1"/>
</dbReference>
<gene>
    <name evidence="8" type="ORF">GCM10009639_18000</name>
</gene>
<keyword evidence="4 7" id="KW-0812">Transmembrane</keyword>
<dbReference type="SUPFAM" id="SSF103473">
    <property type="entry name" value="MFS general substrate transporter"/>
    <property type="match status" value="1"/>
</dbReference>
<evidence type="ECO:0000313" key="9">
    <source>
        <dbReference type="Proteomes" id="UP001499863"/>
    </source>
</evidence>
<name>A0ABN1XTK7_9ACTN</name>
<comment type="caution">
    <text evidence="8">The sequence shown here is derived from an EMBL/GenBank/DDBJ whole genome shotgun (WGS) entry which is preliminary data.</text>
</comment>
<dbReference type="Pfam" id="PF05977">
    <property type="entry name" value="MFS_3"/>
    <property type="match status" value="1"/>
</dbReference>
<keyword evidence="5 7" id="KW-1133">Transmembrane helix</keyword>
<dbReference type="PANTHER" id="PTHR23513">
    <property type="entry name" value="INTEGRAL MEMBRANE EFFLUX PROTEIN-RELATED"/>
    <property type="match status" value="1"/>
</dbReference>
<comment type="subcellular location">
    <subcellularLocation>
        <location evidence="1">Cell membrane</location>
        <topology evidence="1">Multi-pass membrane protein</topology>
    </subcellularLocation>
</comment>
<evidence type="ECO:0000256" key="1">
    <source>
        <dbReference type="ARBA" id="ARBA00004651"/>
    </source>
</evidence>
<reference evidence="8 9" key="1">
    <citation type="journal article" date="2019" name="Int. J. Syst. Evol. Microbiol.">
        <title>The Global Catalogue of Microorganisms (GCM) 10K type strain sequencing project: providing services to taxonomists for standard genome sequencing and annotation.</title>
        <authorList>
            <consortium name="The Broad Institute Genomics Platform"/>
            <consortium name="The Broad Institute Genome Sequencing Center for Infectious Disease"/>
            <person name="Wu L."/>
            <person name="Ma J."/>
        </authorList>
    </citation>
    <scope>NUCLEOTIDE SEQUENCE [LARGE SCALE GENOMIC DNA]</scope>
    <source>
        <strain evidence="8 9">JCM 12393</strain>
    </source>
</reference>
<protein>
    <submittedName>
        <fullName evidence="8">MFS transporter</fullName>
    </submittedName>
</protein>
<evidence type="ECO:0000256" key="4">
    <source>
        <dbReference type="ARBA" id="ARBA00022692"/>
    </source>
</evidence>
<feature type="transmembrane region" description="Helical" evidence="7">
    <location>
        <begin position="373"/>
        <end position="393"/>
    </location>
</feature>
<keyword evidence="3" id="KW-1003">Cell membrane</keyword>
<evidence type="ECO:0000313" key="8">
    <source>
        <dbReference type="EMBL" id="GAA1389860.1"/>
    </source>
</evidence>
<proteinExistence type="predicted"/>
<evidence type="ECO:0000256" key="2">
    <source>
        <dbReference type="ARBA" id="ARBA00022448"/>
    </source>
</evidence>
<feature type="transmembrane region" description="Helical" evidence="7">
    <location>
        <begin position="179"/>
        <end position="204"/>
    </location>
</feature>
<dbReference type="EMBL" id="BAAAKJ010000088">
    <property type="protein sequence ID" value="GAA1389860.1"/>
    <property type="molecule type" value="Genomic_DNA"/>
</dbReference>
<accession>A0ABN1XTK7</accession>
<dbReference type="CDD" id="cd06173">
    <property type="entry name" value="MFS_MefA_like"/>
    <property type="match status" value="1"/>
</dbReference>
<evidence type="ECO:0000256" key="5">
    <source>
        <dbReference type="ARBA" id="ARBA00022989"/>
    </source>
</evidence>
<feature type="transmembrane region" description="Helical" evidence="7">
    <location>
        <begin position="306"/>
        <end position="325"/>
    </location>
</feature>
<dbReference type="Gene3D" id="1.20.1250.20">
    <property type="entry name" value="MFS general substrate transporter like domains"/>
    <property type="match status" value="1"/>
</dbReference>
<evidence type="ECO:0000256" key="7">
    <source>
        <dbReference type="SAM" id="Phobius"/>
    </source>
</evidence>